<feature type="transmembrane region" description="Helical" evidence="8">
    <location>
        <begin position="20"/>
        <end position="42"/>
    </location>
</feature>
<feature type="transmembrane region" description="Helical" evidence="8">
    <location>
        <begin position="496"/>
        <end position="511"/>
    </location>
</feature>
<sequence>MSDETAKTMADPAQIEAPPLPLRAVLIPALLLAELVGVALLFQLGTPIECRLTDMAGACRGLRGIAVAAMCFAALFGIYLWASAAARHALLGALQRTERSAFWRAVHLSGAALMLAPLVAIPVAGLNAAFGAVFALLALGGALATLGGLFWLAPPAAWAAWVRGRIGVLGALVFGAALLPMLAEAAGPLWYWQRLTEATFAGVAVLLWLIGEAPMGDPAAQVLGVDGFVVAIADSCSGVEGFALTTAFLALYAWLFRGSLLLGRFWGGLWPAALLLSWLLNVLRIAVLIWIGAHVSPELAVGGFHSFAGWLFFMALALLVLVLASRLAWLHRAPQAAAAATSLSRDSVAALILPFIAFMVSGVVAQTFWQDPALAYPAQAAIMAGALWYVRVPLLGMLGRPSVLSVLAGLGVGALWIAMAEGGGGGPALAGAALAGWIAARLIGTVLLVPLIEEAFFRGYVLQRIAGPRGRDRLRILAGIVVSSALFALLHGRFGMAALAGAVFCAIYLHRRNLGDAVAAHAAANGVIALAALWQGDWSLI</sequence>
<proteinExistence type="predicted"/>
<reference evidence="10 11" key="1">
    <citation type="submission" date="2024-10" db="EMBL/GenBank/DDBJ databases">
        <authorList>
            <person name="Yang X.-N."/>
        </authorList>
    </citation>
    <scope>NUCLEOTIDE SEQUENCE [LARGE SCALE GENOMIC DNA]</scope>
    <source>
        <strain evidence="10 11">CAU 1059</strain>
    </source>
</reference>
<evidence type="ECO:0000313" key="11">
    <source>
        <dbReference type="Proteomes" id="UP001607157"/>
    </source>
</evidence>
<keyword evidence="4 8" id="KW-0812">Transmembrane</keyword>
<keyword evidence="6 8" id="KW-1133">Transmembrane helix</keyword>
<name>A0ABW7I7E5_9RHOB</name>
<feature type="transmembrane region" description="Helical" evidence="8">
    <location>
        <begin position="102"/>
        <end position="121"/>
    </location>
</feature>
<dbReference type="Proteomes" id="UP001607157">
    <property type="component" value="Unassembled WGS sequence"/>
</dbReference>
<evidence type="ECO:0000256" key="3">
    <source>
        <dbReference type="ARBA" id="ARBA00022670"/>
    </source>
</evidence>
<gene>
    <name evidence="10" type="primary">xrtE</name>
    <name evidence="10" type="ORF">ACGRVM_05930</name>
</gene>
<dbReference type="Pfam" id="PF09721">
    <property type="entry name" value="Exosortase_EpsH"/>
    <property type="match status" value="1"/>
</dbReference>
<keyword evidence="11" id="KW-1185">Reference proteome</keyword>
<feature type="transmembrane region" description="Helical" evidence="8">
    <location>
        <begin position="128"/>
        <end position="152"/>
    </location>
</feature>
<evidence type="ECO:0000259" key="9">
    <source>
        <dbReference type="Pfam" id="PF02517"/>
    </source>
</evidence>
<evidence type="ECO:0000256" key="6">
    <source>
        <dbReference type="ARBA" id="ARBA00022989"/>
    </source>
</evidence>
<dbReference type="InterPro" id="IPR014346">
    <property type="entry name" value="Prenyl_protease-related"/>
</dbReference>
<dbReference type="NCBIfam" id="TIGR04162">
    <property type="entry name" value="exo_VPEID"/>
    <property type="match status" value="1"/>
</dbReference>
<feature type="transmembrane region" description="Helical" evidence="8">
    <location>
        <begin position="158"/>
        <end position="179"/>
    </location>
</feature>
<comment type="subcellular location">
    <subcellularLocation>
        <location evidence="1">Cell membrane</location>
        <topology evidence="1">Multi-pass membrane protein</topology>
    </subcellularLocation>
</comment>
<dbReference type="InterPro" id="IPR019127">
    <property type="entry name" value="Exosortase"/>
</dbReference>
<comment type="caution">
    <text evidence="10">The sequence shown here is derived from an EMBL/GenBank/DDBJ whole genome shotgun (WGS) entry which is preliminary data.</text>
</comment>
<protein>
    <submittedName>
        <fullName evidence="10">Exosortase E/protease, VPEID-CTERM system</fullName>
        <ecNumber evidence="10">3.4.22.-</ecNumber>
    </submittedName>
</protein>
<feature type="transmembrane region" description="Helical" evidence="8">
    <location>
        <begin position="307"/>
        <end position="328"/>
    </location>
</feature>
<feature type="transmembrane region" description="Helical" evidence="8">
    <location>
        <begin position="431"/>
        <end position="452"/>
    </location>
</feature>
<keyword evidence="2" id="KW-1003">Cell membrane</keyword>
<feature type="transmembrane region" description="Helical" evidence="8">
    <location>
        <begin position="230"/>
        <end position="256"/>
    </location>
</feature>
<evidence type="ECO:0000256" key="1">
    <source>
        <dbReference type="ARBA" id="ARBA00004651"/>
    </source>
</evidence>
<feature type="transmembrane region" description="Helical" evidence="8">
    <location>
        <begin position="473"/>
        <end position="490"/>
    </location>
</feature>
<dbReference type="NCBIfam" id="TIGR04178">
    <property type="entry name" value="exo_archaeo"/>
    <property type="match status" value="1"/>
</dbReference>
<dbReference type="InterPro" id="IPR003675">
    <property type="entry name" value="Rce1/LyrA-like_dom"/>
</dbReference>
<evidence type="ECO:0000256" key="8">
    <source>
        <dbReference type="SAM" id="Phobius"/>
    </source>
</evidence>
<feature type="transmembrane region" description="Helical" evidence="8">
    <location>
        <begin position="62"/>
        <end position="82"/>
    </location>
</feature>
<keyword evidence="5 10" id="KW-0378">Hydrolase</keyword>
<dbReference type="GO" id="GO:0016787">
    <property type="term" value="F:hydrolase activity"/>
    <property type="evidence" value="ECO:0007669"/>
    <property type="project" value="UniProtKB-KW"/>
</dbReference>
<keyword evidence="3" id="KW-0645">Protease</keyword>
<dbReference type="NCBIfam" id="TIGR03008">
    <property type="entry name" value="pepcterm_CAAX"/>
    <property type="match status" value="1"/>
</dbReference>
<evidence type="ECO:0000256" key="7">
    <source>
        <dbReference type="ARBA" id="ARBA00023136"/>
    </source>
</evidence>
<accession>A0ABW7I7E5</accession>
<feature type="transmembrane region" description="Helical" evidence="8">
    <location>
        <begin position="348"/>
        <end position="368"/>
    </location>
</feature>
<dbReference type="EMBL" id="JBIHMM010000001">
    <property type="protein sequence ID" value="MFH0253420.1"/>
    <property type="molecule type" value="Genomic_DNA"/>
</dbReference>
<feature type="transmembrane region" description="Helical" evidence="8">
    <location>
        <begin position="268"/>
        <end position="295"/>
    </location>
</feature>
<dbReference type="InterPro" id="IPR026392">
    <property type="entry name" value="Exo/Archaeosortase_dom"/>
</dbReference>
<feature type="transmembrane region" description="Helical" evidence="8">
    <location>
        <begin position="402"/>
        <end position="419"/>
    </location>
</feature>
<dbReference type="RefSeq" id="WP_377167637.1">
    <property type="nucleotide sequence ID" value="NZ_JBHTJC010000001.1"/>
</dbReference>
<evidence type="ECO:0000256" key="4">
    <source>
        <dbReference type="ARBA" id="ARBA00022692"/>
    </source>
</evidence>
<evidence type="ECO:0000256" key="5">
    <source>
        <dbReference type="ARBA" id="ARBA00022801"/>
    </source>
</evidence>
<feature type="domain" description="CAAX prenyl protease 2/Lysostaphin resistance protein A-like" evidence="9">
    <location>
        <begin position="437"/>
        <end position="526"/>
    </location>
</feature>
<dbReference type="InterPro" id="IPR026420">
    <property type="entry name" value="Exo_VPEID"/>
</dbReference>
<evidence type="ECO:0000256" key="2">
    <source>
        <dbReference type="ARBA" id="ARBA00022475"/>
    </source>
</evidence>
<feature type="transmembrane region" description="Helical" evidence="8">
    <location>
        <begin position="518"/>
        <end position="536"/>
    </location>
</feature>
<dbReference type="Pfam" id="PF02517">
    <property type="entry name" value="Rce1-like"/>
    <property type="match status" value="1"/>
</dbReference>
<keyword evidence="7 8" id="KW-0472">Membrane</keyword>
<feature type="transmembrane region" description="Helical" evidence="8">
    <location>
        <begin position="374"/>
        <end position="390"/>
    </location>
</feature>
<dbReference type="EC" id="3.4.22.-" evidence="10"/>
<organism evidence="10 11">
    <name type="scientific">Roseovarius aquimarinus</name>
    <dbReference type="NCBI Taxonomy" id="1229156"/>
    <lineage>
        <taxon>Bacteria</taxon>
        <taxon>Pseudomonadati</taxon>
        <taxon>Pseudomonadota</taxon>
        <taxon>Alphaproteobacteria</taxon>
        <taxon>Rhodobacterales</taxon>
        <taxon>Roseobacteraceae</taxon>
        <taxon>Roseovarius</taxon>
    </lineage>
</organism>
<evidence type="ECO:0000313" key="10">
    <source>
        <dbReference type="EMBL" id="MFH0253420.1"/>
    </source>
</evidence>